<evidence type="ECO:0000313" key="2">
    <source>
        <dbReference type="EMBL" id="GLW54355.1"/>
    </source>
</evidence>
<organism evidence="2 3">
    <name type="scientific">Kitasatospora phosalacinea</name>
    <dbReference type="NCBI Taxonomy" id="2065"/>
    <lineage>
        <taxon>Bacteria</taxon>
        <taxon>Bacillati</taxon>
        <taxon>Actinomycetota</taxon>
        <taxon>Actinomycetes</taxon>
        <taxon>Kitasatosporales</taxon>
        <taxon>Streptomycetaceae</taxon>
        <taxon>Kitasatospora</taxon>
    </lineage>
</organism>
<gene>
    <name evidence="2" type="ORF">Kpho01_23660</name>
</gene>
<reference evidence="2" key="1">
    <citation type="submission" date="2023-02" db="EMBL/GenBank/DDBJ databases">
        <title>Kitasatospora phosalacinea NBRC 14362.</title>
        <authorList>
            <person name="Ichikawa N."/>
            <person name="Sato H."/>
            <person name="Tonouchi N."/>
        </authorList>
    </citation>
    <scope>NUCLEOTIDE SEQUENCE</scope>
    <source>
        <strain evidence="2">NBRC 14362</strain>
    </source>
</reference>
<dbReference type="OrthoDB" id="3628784at2"/>
<dbReference type="EMBL" id="BSRX01000012">
    <property type="protein sequence ID" value="GLW54355.1"/>
    <property type="molecule type" value="Genomic_DNA"/>
</dbReference>
<name>A0A9W6PFZ5_9ACTN</name>
<protein>
    <recommendedName>
        <fullName evidence="4">SRPBCC family protein</fullName>
    </recommendedName>
</protein>
<sequence length="129" mass="13896">MTDYERSRTMPALPEPVLDEAAGPGRLDAWMPRDLHVRAEGPPAAAVRGEHDGPDGPALLRMEWGTREDGRHAGWLQVAGLDGGTSRVTVHLSCPDGDSAPPAETVERQLDEGLARLEEQVRLRVDSGG</sequence>
<evidence type="ECO:0000256" key="1">
    <source>
        <dbReference type="SAM" id="MobiDB-lite"/>
    </source>
</evidence>
<comment type="caution">
    <text evidence="2">The sequence shown here is derived from an EMBL/GenBank/DDBJ whole genome shotgun (WGS) entry which is preliminary data.</text>
</comment>
<accession>A0A9W6PFZ5</accession>
<dbReference type="SUPFAM" id="SSF55961">
    <property type="entry name" value="Bet v1-like"/>
    <property type="match status" value="1"/>
</dbReference>
<proteinExistence type="predicted"/>
<dbReference type="AlphaFoldDB" id="A0A9W6PFZ5"/>
<evidence type="ECO:0000313" key="3">
    <source>
        <dbReference type="Proteomes" id="UP001165143"/>
    </source>
</evidence>
<dbReference type="Proteomes" id="UP001165143">
    <property type="component" value="Unassembled WGS sequence"/>
</dbReference>
<evidence type="ECO:0008006" key="4">
    <source>
        <dbReference type="Google" id="ProtNLM"/>
    </source>
</evidence>
<dbReference type="RefSeq" id="WP_033253658.1">
    <property type="nucleotide sequence ID" value="NZ_BSRX01000012.1"/>
</dbReference>
<feature type="region of interest" description="Disordered" evidence="1">
    <location>
        <begin position="1"/>
        <end position="25"/>
    </location>
</feature>